<proteinExistence type="inferred from homology"/>
<dbReference type="Proteomes" id="UP000638263">
    <property type="component" value="Unassembled WGS sequence"/>
</dbReference>
<feature type="domain" description="OmpR/PhoB-type" evidence="4">
    <location>
        <begin position="21"/>
        <end position="118"/>
    </location>
</feature>
<feature type="DNA-binding region" description="OmpR/PhoB-type" evidence="3">
    <location>
        <begin position="21"/>
        <end position="118"/>
    </location>
</feature>
<dbReference type="Gene3D" id="1.25.40.10">
    <property type="entry name" value="Tetratricopeptide repeat domain"/>
    <property type="match status" value="2"/>
</dbReference>
<dbReference type="Pfam" id="PF03704">
    <property type="entry name" value="BTAD"/>
    <property type="match status" value="1"/>
</dbReference>
<dbReference type="EMBL" id="BMMH01000008">
    <property type="protein sequence ID" value="GGL20945.1"/>
    <property type="molecule type" value="Genomic_DNA"/>
</dbReference>
<gene>
    <name evidence="5" type="ORF">GCM10011588_39710</name>
</gene>
<dbReference type="InterPro" id="IPR005158">
    <property type="entry name" value="BTAD"/>
</dbReference>
<dbReference type="Gene3D" id="1.10.10.10">
    <property type="entry name" value="Winged helix-like DNA-binding domain superfamily/Winged helix DNA-binding domain"/>
    <property type="match status" value="1"/>
</dbReference>
<name>A0A917RRA2_9NOCA</name>
<reference evidence="5" key="2">
    <citation type="submission" date="2020-09" db="EMBL/GenBank/DDBJ databases">
        <authorList>
            <person name="Sun Q."/>
            <person name="Zhou Y."/>
        </authorList>
    </citation>
    <scope>NUCLEOTIDE SEQUENCE</scope>
    <source>
        <strain evidence="5">CGMCC 4.3508</strain>
    </source>
</reference>
<keyword evidence="2 3" id="KW-0238">DNA-binding</keyword>
<dbReference type="SUPFAM" id="SSF46894">
    <property type="entry name" value="C-terminal effector domain of the bipartite response regulators"/>
    <property type="match status" value="1"/>
</dbReference>
<dbReference type="SMART" id="SM01043">
    <property type="entry name" value="BTAD"/>
    <property type="match status" value="1"/>
</dbReference>
<dbReference type="InterPro" id="IPR036388">
    <property type="entry name" value="WH-like_DNA-bd_sf"/>
</dbReference>
<dbReference type="InterPro" id="IPR016032">
    <property type="entry name" value="Sig_transdc_resp-reg_C-effctor"/>
</dbReference>
<dbReference type="GO" id="GO:0000160">
    <property type="term" value="P:phosphorelay signal transduction system"/>
    <property type="evidence" value="ECO:0007669"/>
    <property type="project" value="InterPro"/>
</dbReference>
<dbReference type="SMART" id="SM00862">
    <property type="entry name" value="Trans_reg_C"/>
    <property type="match status" value="1"/>
</dbReference>
<evidence type="ECO:0000313" key="6">
    <source>
        <dbReference type="Proteomes" id="UP000638263"/>
    </source>
</evidence>
<evidence type="ECO:0000256" key="3">
    <source>
        <dbReference type="PROSITE-ProRule" id="PRU01091"/>
    </source>
</evidence>
<evidence type="ECO:0000259" key="4">
    <source>
        <dbReference type="PROSITE" id="PS51755"/>
    </source>
</evidence>
<dbReference type="PRINTS" id="PR00364">
    <property type="entry name" value="DISEASERSIST"/>
</dbReference>
<protein>
    <submittedName>
        <fullName evidence="5">SARP family transcriptional regulator</fullName>
    </submittedName>
</protein>
<dbReference type="InterPro" id="IPR011990">
    <property type="entry name" value="TPR-like_helical_dom_sf"/>
</dbReference>
<dbReference type="PANTHER" id="PTHR47691">
    <property type="entry name" value="REGULATOR-RELATED"/>
    <property type="match status" value="1"/>
</dbReference>
<accession>A0A917RRA2</accession>
<dbReference type="InterPro" id="IPR001867">
    <property type="entry name" value="OmpR/PhoB-type_DNA-bd"/>
</dbReference>
<evidence type="ECO:0000256" key="2">
    <source>
        <dbReference type="ARBA" id="ARBA00023125"/>
    </source>
</evidence>
<dbReference type="Pfam" id="PF00486">
    <property type="entry name" value="Trans_reg_C"/>
    <property type="match status" value="1"/>
</dbReference>
<dbReference type="GO" id="GO:0006355">
    <property type="term" value="P:regulation of DNA-templated transcription"/>
    <property type="evidence" value="ECO:0007669"/>
    <property type="project" value="InterPro"/>
</dbReference>
<organism evidence="5 6">
    <name type="scientific">Nocardia jinanensis</name>
    <dbReference type="NCBI Taxonomy" id="382504"/>
    <lineage>
        <taxon>Bacteria</taxon>
        <taxon>Bacillati</taxon>
        <taxon>Actinomycetota</taxon>
        <taxon>Actinomycetes</taxon>
        <taxon>Mycobacteriales</taxon>
        <taxon>Nocardiaceae</taxon>
        <taxon>Nocardia</taxon>
    </lineage>
</organism>
<dbReference type="InterPro" id="IPR027417">
    <property type="entry name" value="P-loop_NTPase"/>
</dbReference>
<keyword evidence="6" id="KW-1185">Reference proteome</keyword>
<comment type="similarity">
    <text evidence="1">Belongs to the AfsR/DnrI/RedD regulatory family.</text>
</comment>
<dbReference type="AlphaFoldDB" id="A0A917RRA2"/>
<comment type="caution">
    <text evidence="5">The sequence shown here is derived from an EMBL/GenBank/DDBJ whole genome shotgun (WGS) entry which is preliminary data.</text>
</comment>
<dbReference type="PROSITE" id="PS51755">
    <property type="entry name" value="OMPR_PHOB"/>
    <property type="match status" value="1"/>
</dbReference>
<dbReference type="GO" id="GO:0003677">
    <property type="term" value="F:DNA binding"/>
    <property type="evidence" value="ECO:0007669"/>
    <property type="project" value="UniProtKB-UniRule"/>
</dbReference>
<dbReference type="CDD" id="cd15831">
    <property type="entry name" value="BTAD"/>
    <property type="match status" value="1"/>
</dbReference>
<evidence type="ECO:0000256" key="1">
    <source>
        <dbReference type="ARBA" id="ARBA00005820"/>
    </source>
</evidence>
<dbReference type="SUPFAM" id="SSF52540">
    <property type="entry name" value="P-loop containing nucleoside triphosphate hydrolases"/>
    <property type="match status" value="1"/>
</dbReference>
<dbReference type="SUPFAM" id="SSF48452">
    <property type="entry name" value="TPR-like"/>
    <property type="match status" value="2"/>
</dbReference>
<dbReference type="PANTHER" id="PTHR47691:SF3">
    <property type="entry name" value="HTH-TYPE TRANSCRIPTIONAL REGULATOR RV0890C-RELATED"/>
    <property type="match status" value="1"/>
</dbReference>
<sequence>MFVLFNGMTAARGEVTRRSGDRLRQNGPVRIALLGPLDIRADDGGPVEVPGIRLRALLIALALEPGRTVPKSALVDWIWGEQPPADAANALQALVSRLRRLLPEGSLEGQAGGYRLTMEPHAVDAVRFEQLLDRARGGDDAHRVRLLREALGLWRGAPAQDVDMRDSEAVDAVVTRFEGLRLAAAEDLYESELHLGRGAQQVGELTDLVARYPVRERLVVALMRALAAAGRGSEALMVYQNAREALAETLGVDPSPELSALHVALLRGEVGAENAERRTNLRAELTGYIGRYADIAAVRDLIANHRLTTLTGPGGSGKTRLALETAQTLLDDLPDGAWLVELASVGANGDVAQSAIAALGFRDALLGGAPNAEPMDRLVAALRDRETLLILDNCEHVIESVATFAHRVLGECPRLRILATSRESLGITGEALWQVEPLALPAENAEPAEIEASPAVRLLRDRAGAVRKDLAADDRAPATMARVCRALDGIPLAIELAAARLRTMSLDQLADRLDDRFRLLTGGSRTAIPQHRTLRAVVDWSWELLSDAERMVLRRLAVFSGGASLEAAEQVCADPGPEGQGGGKTPAVEQWEVLELLTTLTEKSLLVTVGESGPRYRMLGTIRQYAEERLAESGESDPARGAHLAYFTGLAATAEPHLRRAEQLEWLAVLGAEHENIAGAMRGALAVGDATGALRLAAACGWYWWLGGYKAEGLEFVTAVADLPADVDDDTRALVYALVVHFLSSGRNDANQLEEWIRKAYRFSRGDGAGHPALAFVPALESLLHGPEAMPTAFEPLLTDDDPWVRALARLQMGKMRIVLGRDGPEVDTYLVGALAEFRALGERWGISFALTERANRLASCGEFAAACELFRQAIAVVTEIGAAEDIVGLLSRQAQLYWLAGDTEASAAAVAEAQRYAGRVAWPVALAELALAQAELARWRGDTAQAYEQIGVATNLLGSEAEMPQLAAAIHTLLGYLATDLREAREHHAAAFRAATEAGHAILVAQVIVGIADLALRGDHNAEAARLLAVSAAVHGLADRSQPDAARVERTARDRLGEADFTEAMREGAQADWQELAATTLAY</sequence>
<evidence type="ECO:0000313" key="5">
    <source>
        <dbReference type="EMBL" id="GGL20945.1"/>
    </source>
</evidence>
<reference evidence="5" key="1">
    <citation type="journal article" date="2014" name="Int. J. Syst. Evol. Microbiol.">
        <title>Complete genome sequence of Corynebacterium casei LMG S-19264T (=DSM 44701T), isolated from a smear-ripened cheese.</title>
        <authorList>
            <consortium name="US DOE Joint Genome Institute (JGI-PGF)"/>
            <person name="Walter F."/>
            <person name="Albersmeier A."/>
            <person name="Kalinowski J."/>
            <person name="Ruckert C."/>
        </authorList>
    </citation>
    <scope>NUCLEOTIDE SEQUENCE</scope>
    <source>
        <strain evidence="5">CGMCC 4.3508</strain>
    </source>
</reference>